<feature type="region of interest" description="Disordered" evidence="6">
    <location>
        <begin position="405"/>
        <end position="540"/>
    </location>
</feature>
<evidence type="ECO:0000313" key="7">
    <source>
        <dbReference type="EMBL" id="KAJ1984266.1"/>
    </source>
</evidence>
<evidence type="ECO:0000256" key="4">
    <source>
        <dbReference type="ARBA" id="ARBA00026154"/>
    </source>
</evidence>
<dbReference type="InterPro" id="IPR020472">
    <property type="entry name" value="WD40_PAC1"/>
</dbReference>
<keyword evidence="8" id="KW-1185">Reference proteome</keyword>
<feature type="repeat" description="WD" evidence="5">
    <location>
        <begin position="346"/>
        <end position="378"/>
    </location>
</feature>
<evidence type="ECO:0000256" key="3">
    <source>
        <dbReference type="ARBA" id="ARBA00025498"/>
    </source>
</evidence>
<dbReference type="SMART" id="SM00320">
    <property type="entry name" value="WD40"/>
    <property type="match status" value="7"/>
</dbReference>
<dbReference type="InterPro" id="IPR001680">
    <property type="entry name" value="WD40_rpt"/>
</dbReference>
<feature type="repeat" description="WD" evidence="5">
    <location>
        <begin position="218"/>
        <end position="259"/>
    </location>
</feature>
<dbReference type="Pfam" id="PF00400">
    <property type="entry name" value="WD40"/>
    <property type="match status" value="7"/>
</dbReference>
<evidence type="ECO:0000256" key="1">
    <source>
        <dbReference type="ARBA" id="ARBA00022574"/>
    </source>
</evidence>
<feature type="repeat" description="WD" evidence="5">
    <location>
        <begin position="260"/>
        <end position="301"/>
    </location>
</feature>
<dbReference type="EMBL" id="JANBQB010000025">
    <property type="protein sequence ID" value="KAJ1984266.1"/>
    <property type="molecule type" value="Genomic_DNA"/>
</dbReference>
<keyword evidence="1 5" id="KW-0853">WD repeat</keyword>
<dbReference type="PRINTS" id="PR00320">
    <property type="entry name" value="GPROTEINBRPT"/>
</dbReference>
<dbReference type="PROSITE" id="PS50294">
    <property type="entry name" value="WD_REPEATS_REGION"/>
    <property type="match status" value="4"/>
</dbReference>
<evidence type="ECO:0000256" key="6">
    <source>
        <dbReference type="SAM" id="MobiDB-lite"/>
    </source>
</evidence>
<feature type="compositionally biased region" description="Low complexity" evidence="6">
    <location>
        <begin position="462"/>
        <end position="473"/>
    </location>
</feature>
<organism evidence="7 8">
    <name type="scientific">Dimargaris verticillata</name>
    <dbReference type="NCBI Taxonomy" id="2761393"/>
    <lineage>
        <taxon>Eukaryota</taxon>
        <taxon>Fungi</taxon>
        <taxon>Fungi incertae sedis</taxon>
        <taxon>Zoopagomycota</taxon>
        <taxon>Kickxellomycotina</taxon>
        <taxon>Dimargaritomycetes</taxon>
        <taxon>Dimargaritales</taxon>
        <taxon>Dimargaritaceae</taxon>
        <taxon>Dimargaris</taxon>
    </lineage>
</organism>
<accession>A0A9W8B5N0</accession>
<dbReference type="SUPFAM" id="SSF50978">
    <property type="entry name" value="WD40 repeat-like"/>
    <property type="match status" value="1"/>
</dbReference>
<dbReference type="Proteomes" id="UP001151582">
    <property type="component" value="Unassembled WGS sequence"/>
</dbReference>
<feature type="compositionally biased region" description="Pro residues" evidence="6">
    <location>
        <begin position="423"/>
        <end position="432"/>
    </location>
</feature>
<evidence type="ECO:0000256" key="5">
    <source>
        <dbReference type="PROSITE-ProRule" id="PRU00221"/>
    </source>
</evidence>
<dbReference type="PANTHER" id="PTHR22836:SF0">
    <property type="entry name" value="PRE-MRNA 3' END PROCESSING PROTEIN WDR33"/>
    <property type="match status" value="1"/>
</dbReference>
<dbReference type="InterPro" id="IPR045245">
    <property type="entry name" value="Pfs2-like"/>
</dbReference>
<feature type="compositionally biased region" description="Pro residues" evidence="6">
    <location>
        <begin position="502"/>
        <end position="513"/>
    </location>
</feature>
<feature type="compositionally biased region" description="Gly residues" evidence="6">
    <location>
        <begin position="434"/>
        <end position="444"/>
    </location>
</feature>
<dbReference type="Gene3D" id="2.130.10.10">
    <property type="entry name" value="YVTN repeat-like/Quinoprotein amine dehydrogenase"/>
    <property type="match status" value="2"/>
</dbReference>
<feature type="repeat" description="WD" evidence="5">
    <location>
        <begin position="176"/>
        <end position="217"/>
    </location>
</feature>
<feature type="repeat" description="WD" evidence="5">
    <location>
        <begin position="100"/>
        <end position="124"/>
    </location>
</feature>
<dbReference type="OrthoDB" id="16717at2759"/>
<feature type="compositionally biased region" description="Low complexity" evidence="6">
    <location>
        <begin position="407"/>
        <end position="416"/>
    </location>
</feature>
<feature type="compositionally biased region" description="Basic residues" evidence="6">
    <location>
        <begin position="528"/>
        <end position="540"/>
    </location>
</feature>
<gene>
    <name evidence="7" type="primary">WDR33</name>
    <name evidence="7" type="ORF">H4R34_000778</name>
</gene>
<sequence>MANNDDGDTMALPRIPEPLSFDGRQVRKPVHRRTIDPTASINRSFETRLYRTRRPRSWFTRPNSHFVIDMLTPADCYDAPVSSIAMKFIRASVLQPPRPVNVVKWSPDGRRLISGSTKGTFSYWFGTTFNFESTLQAHEDPVRALQWSHNGTWLISADGGGEIKYWEYNFNNLTVFRGHNTTVRGLSFAPTDLKFASCSDDQKIKIWDFHQSREERVITGHTNMVRCVDWHPYKGLIASGSADNKVKLWDPRAPDVLNTLHGSKNDVTNLQWNRNGHWLCVTSRDTIVKLYDMRTMKEMQSFRGHKKGVTTVSWHPCQERLFATGGYDGSLIYWLVGQQTPVAATRTDSMGEMWSMDWHPVGHLLATGSSDNATRFWSRHRPDSAMVGGSGADKEDELAAVGEFSQGAPGLAPGLGDLRKGTRPPPAMPSGAPPGLGGIPGLGSAGAPPGLSVPSPPPPSRPGYDGPPSYHSRPPLPPPNGHARPPMHGGGRPYGRGGGYGRPPPPGPPPPPGARHGHGNHPYAPSRGGRRPYRPMRGHR</sequence>
<dbReference type="PANTHER" id="PTHR22836">
    <property type="entry name" value="WD40 REPEAT PROTEIN"/>
    <property type="match status" value="1"/>
</dbReference>
<protein>
    <recommendedName>
        <fullName evidence="4">Polyadenylation factor subunit 2</fullName>
    </recommendedName>
</protein>
<comment type="function">
    <text evidence="3">Required for 3'-end cleavage and polyadenylation of pre-mRNAs. Also involved in chromosome segregation where it has a role in chromosome attachment to the mitotic spindle.</text>
</comment>
<feature type="compositionally biased region" description="Gly residues" evidence="6">
    <location>
        <begin position="488"/>
        <end position="501"/>
    </location>
</feature>
<comment type="caution">
    <text evidence="7">The sequence shown here is derived from an EMBL/GenBank/DDBJ whole genome shotgun (WGS) entry which is preliminary data.</text>
</comment>
<feature type="repeat" description="WD" evidence="5">
    <location>
        <begin position="302"/>
        <end position="334"/>
    </location>
</feature>
<reference evidence="7" key="1">
    <citation type="submission" date="2022-07" db="EMBL/GenBank/DDBJ databases">
        <title>Phylogenomic reconstructions and comparative analyses of Kickxellomycotina fungi.</title>
        <authorList>
            <person name="Reynolds N.K."/>
            <person name="Stajich J.E."/>
            <person name="Barry K."/>
            <person name="Grigoriev I.V."/>
            <person name="Crous P."/>
            <person name="Smith M.E."/>
        </authorList>
    </citation>
    <scope>NUCLEOTIDE SEQUENCE</scope>
    <source>
        <strain evidence="7">RSA 567</strain>
    </source>
</reference>
<evidence type="ECO:0000313" key="8">
    <source>
        <dbReference type="Proteomes" id="UP001151582"/>
    </source>
</evidence>
<evidence type="ECO:0000256" key="2">
    <source>
        <dbReference type="ARBA" id="ARBA00022737"/>
    </source>
</evidence>
<proteinExistence type="predicted"/>
<dbReference type="InterPro" id="IPR036322">
    <property type="entry name" value="WD40_repeat_dom_sf"/>
</dbReference>
<dbReference type="AlphaFoldDB" id="A0A9W8B5N0"/>
<dbReference type="GO" id="GO:0031124">
    <property type="term" value="P:mRNA 3'-end processing"/>
    <property type="evidence" value="ECO:0007669"/>
    <property type="project" value="InterPro"/>
</dbReference>
<dbReference type="GO" id="GO:0005847">
    <property type="term" value="C:mRNA cleavage and polyadenylation specificity factor complex"/>
    <property type="evidence" value="ECO:0007669"/>
    <property type="project" value="TreeGrafter"/>
</dbReference>
<name>A0A9W8B5N0_9FUNG</name>
<feature type="repeat" description="WD" evidence="5">
    <location>
        <begin position="135"/>
        <end position="167"/>
    </location>
</feature>
<keyword evidence="2" id="KW-0677">Repeat</keyword>
<dbReference type="InterPro" id="IPR015943">
    <property type="entry name" value="WD40/YVTN_repeat-like_dom_sf"/>
</dbReference>
<dbReference type="PROSITE" id="PS50082">
    <property type="entry name" value="WD_REPEATS_2"/>
    <property type="match status" value="7"/>
</dbReference>
<dbReference type="CDD" id="cd00200">
    <property type="entry name" value="WD40"/>
    <property type="match status" value="1"/>
</dbReference>